<keyword evidence="3" id="KW-1185">Reference proteome</keyword>
<reference evidence="2 3" key="1">
    <citation type="journal article" date="2014" name="BMC Genomics">
        <title>The genome of the intracellular bacterium of the coastal bivalve, Solemya velum: a blueprint for thriving in and out of symbiosis.</title>
        <authorList>
            <person name="Dmytrenko O."/>
            <person name="Russell S.L."/>
            <person name="Loo W.T."/>
            <person name="Fontanez K.M."/>
            <person name="Liao L."/>
            <person name="Roeselers G."/>
            <person name="Sharma R."/>
            <person name="Stewart F.J."/>
            <person name="Newton I.L."/>
            <person name="Woyke T."/>
            <person name="Wu D."/>
            <person name="Lang J.M."/>
            <person name="Eisen J.A."/>
            <person name="Cavanaugh C.M."/>
        </authorList>
    </citation>
    <scope>NUCLEOTIDE SEQUENCE [LARGE SCALE GENOMIC DNA]</scope>
    <source>
        <strain evidence="2 3">WH</strain>
    </source>
</reference>
<comment type="caution">
    <text evidence="2">The sequence shown here is derived from an EMBL/GenBank/DDBJ whole genome shotgun (WGS) entry which is preliminary data.</text>
</comment>
<organism evidence="2 3">
    <name type="scientific">Solemya velum gill symbiont</name>
    <dbReference type="NCBI Taxonomy" id="2340"/>
    <lineage>
        <taxon>Bacteria</taxon>
        <taxon>Pseudomonadati</taxon>
        <taxon>Pseudomonadota</taxon>
        <taxon>Gammaproteobacteria</taxon>
        <taxon>sulfur-oxidizing symbionts</taxon>
    </lineage>
</organism>
<proteinExistence type="predicted"/>
<evidence type="ECO:0000313" key="3">
    <source>
        <dbReference type="Proteomes" id="UP000030856"/>
    </source>
</evidence>
<evidence type="ECO:0000313" key="2">
    <source>
        <dbReference type="EMBL" id="KHF26126.1"/>
    </source>
</evidence>
<gene>
    <name evidence="2" type="primary">pilZ</name>
    <name evidence="2" type="ORF">JV46_14700</name>
</gene>
<evidence type="ECO:0000259" key="1">
    <source>
        <dbReference type="Pfam" id="PF07238"/>
    </source>
</evidence>
<feature type="domain" description="PilZ" evidence="1">
    <location>
        <begin position="5"/>
        <end position="103"/>
    </location>
</feature>
<dbReference type="Pfam" id="PF07238">
    <property type="entry name" value="PilZ"/>
    <property type="match status" value="1"/>
</dbReference>
<name>A0A0B0HF80_SOVGS</name>
<dbReference type="eggNOG" id="COG3215">
    <property type="taxonomic scope" value="Bacteria"/>
</dbReference>
<dbReference type="EMBL" id="JRAA01000001">
    <property type="protein sequence ID" value="KHF26126.1"/>
    <property type="molecule type" value="Genomic_DNA"/>
</dbReference>
<protein>
    <submittedName>
        <fullName evidence="2">Tfp pilus assembly protein PilZ</fullName>
    </submittedName>
</protein>
<dbReference type="OrthoDB" id="5296245at2"/>
<dbReference type="GeneID" id="86991057"/>
<dbReference type="RefSeq" id="WP_052131999.1">
    <property type="nucleotide sequence ID" value="NZ_JRAA01000001.1"/>
</dbReference>
<dbReference type="InterPro" id="IPR009875">
    <property type="entry name" value="PilZ_domain"/>
</dbReference>
<sequence>MLKRNTRGKKMMVAEFDSREELYRCFMPYVNNGGLFIKTDEDYVPGDQLILMVKLPGLKQKFPTSGKVVWLTPKSSVSRVPGVGVQFSEEDNGRLRTSIEGLLAGLLDSESATYTM</sequence>
<accession>A0A0B0HF80</accession>
<dbReference type="STRING" id="2340.JV46_14700"/>
<dbReference type="Gene3D" id="2.40.10.220">
    <property type="entry name" value="predicted glycosyltransferase like domains"/>
    <property type="match status" value="1"/>
</dbReference>
<dbReference type="AlphaFoldDB" id="A0A0B0HF80"/>
<dbReference type="Proteomes" id="UP000030856">
    <property type="component" value="Unassembled WGS sequence"/>
</dbReference>
<dbReference type="GO" id="GO:0035438">
    <property type="term" value="F:cyclic-di-GMP binding"/>
    <property type="evidence" value="ECO:0007669"/>
    <property type="project" value="InterPro"/>
</dbReference>